<organism evidence="1 2">
    <name type="scientific">[Candida] jaroonii</name>
    <dbReference type="NCBI Taxonomy" id="467808"/>
    <lineage>
        <taxon>Eukaryota</taxon>
        <taxon>Fungi</taxon>
        <taxon>Dikarya</taxon>
        <taxon>Ascomycota</taxon>
        <taxon>Saccharomycotina</taxon>
        <taxon>Pichiomycetes</taxon>
        <taxon>Debaryomycetaceae</taxon>
        <taxon>Yamadazyma</taxon>
    </lineage>
</organism>
<dbReference type="Proteomes" id="UP001152531">
    <property type="component" value="Unassembled WGS sequence"/>
</dbReference>
<evidence type="ECO:0000313" key="1">
    <source>
        <dbReference type="EMBL" id="CAH6721523.1"/>
    </source>
</evidence>
<accession>A0ACA9Y923</accession>
<keyword evidence="2" id="KW-1185">Reference proteome</keyword>
<name>A0ACA9Y923_9ASCO</name>
<reference evidence="1" key="1">
    <citation type="submission" date="2022-06" db="EMBL/GenBank/DDBJ databases">
        <authorList>
            <person name="Legras J.-L."/>
            <person name="Devillers H."/>
            <person name="Grondin C."/>
        </authorList>
    </citation>
    <scope>NUCLEOTIDE SEQUENCE</scope>
    <source>
        <strain evidence="1">CLIB 1444</strain>
    </source>
</reference>
<proteinExistence type="predicted"/>
<sequence length="297" mass="35141">MSLVQQTMMSARLVEQVGLNLNSDNSTQIRDTNEYKYQGVPFDESDFMDQRLDVEGVYDEDFAMNYSQDSEEVPIPTRDRHSFGGLSYRERTHEYTFDEYQYKERYSESKQRFIQARDTYIMVSSLKQLIPSIFHYKQDLKTFFTEELFFSQNLQNLTRSNKEVYQVLKNDNSSLKSSLSEIYNEMKLEIYTNVNFYKIANNAKVMVMGLMKVKAAFQKYINDLSVLDDLIDEDESDECNESNDLTGLNKYFGTEIDKNIKIFDELINLYNKKGWRDHETFVYDIISFDDHLKNIVD</sequence>
<gene>
    <name evidence="1" type="ORF">CLIB1444_06S04126</name>
</gene>
<dbReference type="EMBL" id="CALSDN010000006">
    <property type="protein sequence ID" value="CAH6721523.1"/>
    <property type="molecule type" value="Genomic_DNA"/>
</dbReference>
<comment type="caution">
    <text evidence="1">The sequence shown here is derived from an EMBL/GenBank/DDBJ whole genome shotgun (WGS) entry which is preliminary data.</text>
</comment>
<evidence type="ECO:0000313" key="2">
    <source>
        <dbReference type="Proteomes" id="UP001152531"/>
    </source>
</evidence>
<protein>
    <submittedName>
        <fullName evidence="1">Uncharacterized protein</fullName>
    </submittedName>
</protein>